<dbReference type="RefSeq" id="WP_126157082.1">
    <property type="nucleotide sequence ID" value="NZ_RQXW01000002.1"/>
</dbReference>
<sequence>MPTYDYRCETTGDIYEVRHPMTLKISSWADLCDIGGFNSGTIPLNAAVTKLLNTADMISHTPRQKSKPQPCTECAGCHQDCGS</sequence>
<dbReference type="Proteomes" id="UP000283087">
    <property type="component" value="Unassembled WGS sequence"/>
</dbReference>
<organism evidence="1 2">
    <name type="scientific">Amphritea opalescens</name>
    <dbReference type="NCBI Taxonomy" id="2490544"/>
    <lineage>
        <taxon>Bacteria</taxon>
        <taxon>Pseudomonadati</taxon>
        <taxon>Pseudomonadota</taxon>
        <taxon>Gammaproteobacteria</taxon>
        <taxon>Oceanospirillales</taxon>
        <taxon>Oceanospirillaceae</taxon>
        <taxon>Amphritea</taxon>
    </lineage>
</organism>
<name>A0A430KUV5_9GAMM</name>
<dbReference type="OrthoDB" id="5421165at2"/>
<gene>
    <name evidence="1" type="ORF">EH243_02565</name>
</gene>
<proteinExistence type="predicted"/>
<dbReference type="EMBL" id="RQXW01000002">
    <property type="protein sequence ID" value="RTE67114.1"/>
    <property type="molecule type" value="Genomic_DNA"/>
</dbReference>
<accession>A0A430KUV5</accession>
<protein>
    <submittedName>
        <fullName evidence="1">Zinc ribbon domain-containing protein</fullName>
    </submittedName>
</protein>
<dbReference type="AlphaFoldDB" id="A0A430KUV5"/>
<comment type="caution">
    <text evidence="1">The sequence shown here is derived from an EMBL/GenBank/DDBJ whole genome shotgun (WGS) entry which is preliminary data.</text>
</comment>
<evidence type="ECO:0000313" key="2">
    <source>
        <dbReference type="Proteomes" id="UP000283087"/>
    </source>
</evidence>
<reference evidence="1 2" key="1">
    <citation type="submission" date="2018-11" db="EMBL/GenBank/DDBJ databases">
        <title>The draft genome sequence of Amphritea opalescens ANRC-JH13T.</title>
        <authorList>
            <person name="Fang Z."/>
            <person name="Zhang Y."/>
            <person name="Han X."/>
        </authorList>
    </citation>
    <scope>NUCLEOTIDE SEQUENCE [LARGE SCALE GENOMIC DNA]</scope>
    <source>
        <strain evidence="1 2">ANRC-JH13</strain>
    </source>
</reference>
<keyword evidence="2" id="KW-1185">Reference proteome</keyword>
<evidence type="ECO:0000313" key="1">
    <source>
        <dbReference type="EMBL" id="RTE67114.1"/>
    </source>
</evidence>